<keyword evidence="6" id="KW-1185">Reference proteome</keyword>
<accession>A0A512BK01</accession>
<feature type="domain" description="HTH araC/xylS-type" evidence="4">
    <location>
        <begin position="167"/>
        <end position="269"/>
    </location>
</feature>
<dbReference type="OrthoDB" id="655946at2"/>
<evidence type="ECO:0000256" key="2">
    <source>
        <dbReference type="ARBA" id="ARBA00023125"/>
    </source>
</evidence>
<dbReference type="GO" id="GO:0043565">
    <property type="term" value="F:sequence-specific DNA binding"/>
    <property type="evidence" value="ECO:0007669"/>
    <property type="project" value="InterPro"/>
</dbReference>
<dbReference type="EMBL" id="BJYT01000061">
    <property type="protein sequence ID" value="GEO12301.1"/>
    <property type="molecule type" value="Genomic_DNA"/>
</dbReference>
<dbReference type="AlphaFoldDB" id="A0A512BK01"/>
<keyword evidence="1" id="KW-0805">Transcription regulation</keyword>
<gene>
    <name evidence="5" type="ORF">SAE01_47970</name>
</gene>
<keyword evidence="3" id="KW-0804">Transcription</keyword>
<protein>
    <submittedName>
        <fullName evidence="5">AraC family transcriptional regulator</fullName>
    </submittedName>
</protein>
<dbReference type="Proteomes" id="UP000321513">
    <property type="component" value="Unassembled WGS sequence"/>
</dbReference>
<dbReference type="InterPro" id="IPR046532">
    <property type="entry name" value="DUF6597"/>
</dbReference>
<comment type="caution">
    <text evidence="5">The sequence shown here is derived from an EMBL/GenBank/DDBJ whole genome shotgun (WGS) entry which is preliminary data.</text>
</comment>
<evidence type="ECO:0000259" key="4">
    <source>
        <dbReference type="PROSITE" id="PS01124"/>
    </source>
</evidence>
<dbReference type="PROSITE" id="PS01124">
    <property type="entry name" value="HTH_ARAC_FAMILY_2"/>
    <property type="match status" value="1"/>
</dbReference>
<dbReference type="PANTHER" id="PTHR46796">
    <property type="entry name" value="HTH-TYPE TRANSCRIPTIONAL ACTIVATOR RHAS-RELATED"/>
    <property type="match status" value="1"/>
</dbReference>
<evidence type="ECO:0000256" key="1">
    <source>
        <dbReference type="ARBA" id="ARBA00023015"/>
    </source>
</evidence>
<dbReference type="InterPro" id="IPR018060">
    <property type="entry name" value="HTH_AraC"/>
</dbReference>
<sequence>MRMITNYFIAPHPALKLFIANYILSTSDEKHVKFKSFWPASAETGLIFHLADRPEHITNDSSKLKNLQNKNSCLIGVLSNFNGIFSFSGIYRRFTIQFKANGFYKLFGMPFSEFSNKIFSLDEVFGKSAMLLQEQLVDEKELSQMADYADKFLLAFLNRQKSQYAVLDGITAISNKFNEDLSLSNITRYAEKANMSVRNFERRFIEQVGISPKLYSRLLRFNNAIITRLKHPESNWTSIAYECGYYDQMHMIKDFKQFANLNPSNLLQPNTDFTRPLIDVTNSNLETWRRLTSNLPYEKFVPVQRFIH</sequence>
<dbReference type="SMART" id="SM00342">
    <property type="entry name" value="HTH_ARAC"/>
    <property type="match status" value="1"/>
</dbReference>
<dbReference type="InterPro" id="IPR050204">
    <property type="entry name" value="AraC_XylS_family_regulators"/>
</dbReference>
<evidence type="ECO:0000313" key="6">
    <source>
        <dbReference type="Proteomes" id="UP000321513"/>
    </source>
</evidence>
<dbReference type="Gene3D" id="1.10.10.60">
    <property type="entry name" value="Homeodomain-like"/>
    <property type="match status" value="1"/>
</dbReference>
<dbReference type="GO" id="GO:0003700">
    <property type="term" value="F:DNA-binding transcription factor activity"/>
    <property type="evidence" value="ECO:0007669"/>
    <property type="project" value="InterPro"/>
</dbReference>
<evidence type="ECO:0000256" key="3">
    <source>
        <dbReference type="ARBA" id="ARBA00023163"/>
    </source>
</evidence>
<dbReference type="Pfam" id="PF20240">
    <property type="entry name" value="DUF6597"/>
    <property type="match status" value="1"/>
</dbReference>
<name>A0A512BK01_9BACT</name>
<dbReference type="PANTHER" id="PTHR46796:SF13">
    <property type="entry name" value="HTH-TYPE TRANSCRIPTIONAL ACTIVATOR RHAS"/>
    <property type="match status" value="1"/>
</dbReference>
<dbReference type="SUPFAM" id="SSF46689">
    <property type="entry name" value="Homeodomain-like"/>
    <property type="match status" value="1"/>
</dbReference>
<keyword evidence="2" id="KW-0238">DNA-binding</keyword>
<dbReference type="Pfam" id="PF12833">
    <property type="entry name" value="HTH_18"/>
    <property type="match status" value="1"/>
</dbReference>
<proteinExistence type="predicted"/>
<organism evidence="5 6">
    <name type="scientific">Segetibacter aerophilus</name>
    <dbReference type="NCBI Taxonomy" id="670293"/>
    <lineage>
        <taxon>Bacteria</taxon>
        <taxon>Pseudomonadati</taxon>
        <taxon>Bacteroidota</taxon>
        <taxon>Chitinophagia</taxon>
        <taxon>Chitinophagales</taxon>
        <taxon>Chitinophagaceae</taxon>
        <taxon>Segetibacter</taxon>
    </lineage>
</organism>
<reference evidence="5 6" key="1">
    <citation type="submission" date="2019-07" db="EMBL/GenBank/DDBJ databases">
        <title>Whole genome shotgun sequence of Segetibacter aerophilus NBRC 106135.</title>
        <authorList>
            <person name="Hosoyama A."/>
            <person name="Uohara A."/>
            <person name="Ohji S."/>
            <person name="Ichikawa N."/>
        </authorList>
    </citation>
    <scope>NUCLEOTIDE SEQUENCE [LARGE SCALE GENOMIC DNA]</scope>
    <source>
        <strain evidence="5 6">NBRC 106135</strain>
    </source>
</reference>
<dbReference type="InterPro" id="IPR009057">
    <property type="entry name" value="Homeodomain-like_sf"/>
</dbReference>
<evidence type="ECO:0000313" key="5">
    <source>
        <dbReference type="EMBL" id="GEO12301.1"/>
    </source>
</evidence>